<dbReference type="InterPro" id="IPR018168">
    <property type="entry name" value="Ubi_Hdrlase_CS"/>
</dbReference>
<dbReference type="PROSITE" id="PS51257">
    <property type="entry name" value="PROKAR_LIPOPROTEIN"/>
    <property type="match status" value="1"/>
</dbReference>
<dbReference type="PROSITE" id="PS01304">
    <property type="entry name" value="UBIH"/>
    <property type="match status" value="1"/>
</dbReference>
<dbReference type="NCBIfam" id="TIGR01988">
    <property type="entry name" value="Ubi-OHases"/>
    <property type="match status" value="1"/>
</dbReference>
<evidence type="ECO:0000256" key="5">
    <source>
        <dbReference type="ARBA" id="ARBA00022827"/>
    </source>
</evidence>
<protein>
    <recommendedName>
        <fullName evidence="8">FAD-binding domain-containing protein</fullName>
    </recommendedName>
</protein>
<keyword evidence="10" id="KW-1185">Reference proteome</keyword>
<organism evidence="9 10">
    <name type="scientific">Aliidiomarina halalkaliphila</name>
    <dbReference type="NCBI Taxonomy" id="2593535"/>
    <lineage>
        <taxon>Bacteria</taxon>
        <taxon>Pseudomonadati</taxon>
        <taxon>Pseudomonadota</taxon>
        <taxon>Gammaproteobacteria</taxon>
        <taxon>Alteromonadales</taxon>
        <taxon>Idiomarinaceae</taxon>
        <taxon>Aliidiomarina</taxon>
    </lineage>
</organism>
<keyword evidence="7" id="KW-0503">Monooxygenase</keyword>
<evidence type="ECO:0000256" key="1">
    <source>
        <dbReference type="ARBA" id="ARBA00001974"/>
    </source>
</evidence>
<sequence length="399" mass="43770">MPNVRHVDIAIAGGGLTGCLAALVFARRFPELSIALLDHQQGATYQDPRGLALALRTQQVLAEYGIWNGALERSAAISHIHVSETEAPGSMEMHAERENLPALGYVAMAGVLQQALDERCAQVSKEHTLLRHERGVQIRQLVADDSGYTLNIEGMKDPLHCRLLVVAEGSNSSTRDLLGIEMTRSAYDQVAIAGVVTYQQKHQGWAFERFTPHGPAALLPQGNREAALVWCMQPEQAQHLMTLPEQEQLRAVQKVFGAAPGRLEKVMLQGKFPLQLALADRFIGHRAVVIGNACHTLHPVAGQGYNLGVRDILELAQQLDAKDPGAIPGLQAYRTQRQRDYAEIISLTHGLVNIFANPNPVLRHARSKALYTLRMCNLLSKPLMRKAMGFRSLFSSAGS</sequence>
<evidence type="ECO:0000256" key="3">
    <source>
        <dbReference type="ARBA" id="ARBA00005349"/>
    </source>
</evidence>
<comment type="similarity">
    <text evidence="3">Belongs to the UbiH/COQ6 family.</text>
</comment>
<dbReference type="Pfam" id="PF01494">
    <property type="entry name" value="FAD_binding_3"/>
    <property type="match status" value="1"/>
</dbReference>
<evidence type="ECO:0000256" key="6">
    <source>
        <dbReference type="ARBA" id="ARBA00023002"/>
    </source>
</evidence>
<evidence type="ECO:0000256" key="7">
    <source>
        <dbReference type="ARBA" id="ARBA00023033"/>
    </source>
</evidence>
<keyword evidence="5" id="KW-0274">FAD</keyword>
<feature type="domain" description="FAD-binding" evidence="8">
    <location>
        <begin position="7"/>
        <end position="337"/>
    </location>
</feature>
<keyword evidence="4" id="KW-0285">Flavoprotein</keyword>
<dbReference type="InterPro" id="IPR036188">
    <property type="entry name" value="FAD/NAD-bd_sf"/>
</dbReference>
<dbReference type="EMBL" id="VJWL01000004">
    <property type="protein sequence ID" value="TRW48077.1"/>
    <property type="molecule type" value="Genomic_DNA"/>
</dbReference>
<evidence type="ECO:0000313" key="9">
    <source>
        <dbReference type="EMBL" id="TRW48077.1"/>
    </source>
</evidence>
<comment type="pathway">
    <text evidence="2">Cofactor biosynthesis; ubiquinone biosynthesis.</text>
</comment>
<dbReference type="Gene3D" id="3.50.50.60">
    <property type="entry name" value="FAD/NAD(P)-binding domain"/>
    <property type="match status" value="2"/>
</dbReference>
<evidence type="ECO:0000256" key="2">
    <source>
        <dbReference type="ARBA" id="ARBA00004749"/>
    </source>
</evidence>
<dbReference type="OrthoDB" id="9769565at2"/>
<dbReference type="PRINTS" id="PR00420">
    <property type="entry name" value="RNGMNOXGNASE"/>
</dbReference>
<dbReference type="InterPro" id="IPR051205">
    <property type="entry name" value="UbiH/COQ6_monooxygenase"/>
</dbReference>
<evidence type="ECO:0000259" key="8">
    <source>
        <dbReference type="Pfam" id="PF01494"/>
    </source>
</evidence>
<reference evidence="9 10" key="1">
    <citation type="submission" date="2019-07" db="EMBL/GenBank/DDBJ databases">
        <authorList>
            <person name="Yang M."/>
            <person name="Zhao D."/>
            <person name="Xiang H."/>
        </authorList>
    </citation>
    <scope>NUCLEOTIDE SEQUENCE [LARGE SCALE GENOMIC DNA]</scope>
    <source>
        <strain evidence="9 10">IM1326</strain>
    </source>
</reference>
<comment type="caution">
    <text evidence="9">The sequence shown here is derived from an EMBL/GenBank/DDBJ whole genome shotgun (WGS) entry which is preliminary data.</text>
</comment>
<dbReference type="InterPro" id="IPR002938">
    <property type="entry name" value="FAD-bd"/>
</dbReference>
<dbReference type="InterPro" id="IPR010971">
    <property type="entry name" value="UbiH/COQ6"/>
</dbReference>
<dbReference type="AlphaFoldDB" id="A0A552WZ54"/>
<dbReference type="UniPathway" id="UPA00232"/>
<keyword evidence="6" id="KW-0560">Oxidoreductase</keyword>
<dbReference type="GO" id="GO:0071949">
    <property type="term" value="F:FAD binding"/>
    <property type="evidence" value="ECO:0007669"/>
    <property type="project" value="InterPro"/>
</dbReference>
<dbReference type="PANTHER" id="PTHR43876:SF8">
    <property type="entry name" value="2-OCTAPRENYL-6-METHOXYPHENOL HYDROXYLASE"/>
    <property type="match status" value="1"/>
</dbReference>
<dbReference type="GO" id="GO:0008681">
    <property type="term" value="F:2-octaprenyl-6-methoxyphenol hydroxylase activity"/>
    <property type="evidence" value="ECO:0007669"/>
    <property type="project" value="TreeGrafter"/>
</dbReference>
<proteinExistence type="inferred from homology"/>
<evidence type="ECO:0000256" key="4">
    <source>
        <dbReference type="ARBA" id="ARBA00022630"/>
    </source>
</evidence>
<evidence type="ECO:0000313" key="10">
    <source>
        <dbReference type="Proteomes" id="UP000320359"/>
    </source>
</evidence>
<accession>A0A552WZ54</accession>
<dbReference type="PANTHER" id="PTHR43876">
    <property type="entry name" value="UBIQUINONE BIOSYNTHESIS MONOOXYGENASE COQ6, MITOCHONDRIAL"/>
    <property type="match status" value="1"/>
</dbReference>
<name>A0A552WZ54_9GAMM</name>
<dbReference type="SUPFAM" id="SSF51905">
    <property type="entry name" value="FAD/NAD(P)-binding domain"/>
    <property type="match status" value="1"/>
</dbReference>
<comment type="cofactor">
    <cofactor evidence="1">
        <name>FAD</name>
        <dbReference type="ChEBI" id="CHEBI:57692"/>
    </cofactor>
</comment>
<dbReference type="Proteomes" id="UP000320359">
    <property type="component" value="Unassembled WGS sequence"/>
</dbReference>
<gene>
    <name evidence="9" type="ORF">FM042_10485</name>
</gene>
<dbReference type="GO" id="GO:0006744">
    <property type="term" value="P:ubiquinone biosynthetic process"/>
    <property type="evidence" value="ECO:0007669"/>
    <property type="project" value="UniProtKB-UniPathway"/>
</dbReference>